<reference evidence="2 3" key="1">
    <citation type="submission" date="2021-06" db="EMBL/GenBank/DDBJ databases">
        <title>Caerostris extrusa draft genome.</title>
        <authorList>
            <person name="Kono N."/>
            <person name="Arakawa K."/>
        </authorList>
    </citation>
    <scope>NUCLEOTIDE SEQUENCE [LARGE SCALE GENOMIC DNA]</scope>
</reference>
<evidence type="ECO:0000313" key="3">
    <source>
        <dbReference type="Proteomes" id="UP001054945"/>
    </source>
</evidence>
<feature type="region of interest" description="Disordered" evidence="1">
    <location>
        <begin position="17"/>
        <end position="42"/>
    </location>
</feature>
<protein>
    <submittedName>
        <fullName evidence="2">Uncharacterized protein</fullName>
    </submittedName>
</protein>
<dbReference type="EMBL" id="BPLR01014010">
    <property type="protein sequence ID" value="GIY65602.1"/>
    <property type="molecule type" value="Genomic_DNA"/>
</dbReference>
<evidence type="ECO:0000313" key="2">
    <source>
        <dbReference type="EMBL" id="GIY65602.1"/>
    </source>
</evidence>
<dbReference type="AlphaFoldDB" id="A0AAV4V5U3"/>
<sequence>MECRDVGVTDRYKKQLNQAKANNRNNDITEPTPTSFSGNKYSPEFPLGLPTEVWVNESLPVGSKSLLSKPEIKTGATADS</sequence>
<keyword evidence="3" id="KW-1185">Reference proteome</keyword>
<name>A0AAV4V5U3_CAEEX</name>
<comment type="caution">
    <text evidence="2">The sequence shown here is derived from an EMBL/GenBank/DDBJ whole genome shotgun (WGS) entry which is preliminary data.</text>
</comment>
<organism evidence="2 3">
    <name type="scientific">Caerostris extrusa</name>
    <name type="common">Bark spider</name>
    <name type="synonym">Caerostris bankana</name>
    <dbReference type="NCBI Taxonomy" id="172846"/>
    <lineage>
        <taxon>Eukaryota</taxon>
        <taxon>Metazoa</taxon>
        <taxon>Ecdysozoa</taxon>
        <taxon>Arthropoda</taxon>
        <taxon>Chelicerata</taxon>
        <taxon>Arachnida</taxon>
        <taxon>Araneae</taxon>
        <taxon>Araneomorphae</taxon>
        <taxon>Entelegynae</taxon>
        <taxon>Araneoidea</taxon>
        <taxon>Araneidae</taxon>
        <taxon>Caerostris</taxon>
    </lineage>
</organism>
<dbReference type="Proteomes" id="UP001054945">
    <property type="component" value="Unassembled WGS sequence"/>
</dbReference>
<proteinExistence type="predicted"/>
<accession>A0AAV4V5U3</accession>
<feature type="compositionally biased region" description="Polar residues" evidence="1">
    <location>
        <begin position="17"/>
        <end position="40"/>
    </location>
</feature>
<evidence type="ECO:0000256" key="1">
    <source>
        <dbReference type="SAM" id="MobiDB-lite"/>
    </source>
</evidence>
<gene>
    <name evidence="2" type="ORF">CEXT_567311</name>
</gene>